<reference evidence="1 2" key="1">
    <citation type="journal article" date="2016" name="Sci. Rep.">
        <title>Metabolic traits of an uncultured archaeal lineage -MSBL1- from brine pools of the Red Sea.</title>
        <authorList>
            <person name="Mwirichia R."/>
            <person name="Alam I."/>
            <person name="Rashid M."/>
            <person name="Vinu M."/>
            <person name="Ba-Alawi W."/>
            <person name="Anthony Kamau A."/>
            <person name="Kamanda Ngugi D."/>
            <person name="Goker M."/>
            <person name="Klenk H.P."/>
            <person name="Bajic V."/>
            <person name="Stingl U."/>
        </authorList>
    </citation>
    <scope>NUCLEOTIDE SEQUENCE [LARGE SCALE GENOMIC DNA]</scope>
    <source>
        <strain evidence="1">SCGC-AAA259A05</strain>
    </source>
</reference>
<dbReference type="InterPro" id="IPR013324">
    <property type="entry name" value="RNA_pol_sigma_r3/r4-like"/>
</dbReference>
<keyword evidence="2" id="KW-1185">Reference proteome</keyword>
<dbReference type="SUPFAM" id="SSF88659">
    <property type="entry name" value="Sigma3 and sigma4 domains of RNA polymerase sigma factors"/>
    <property type="match status" value="1"/>
</dbReference>
<evidence type="ECO:0008006" key="3">
    <source>
        <dbReference type="Google" id="ProtNLM"/>
    </source>
</evidence>
<dbReference type="AlphaFoldDB" id="A0A133U3X1"/>
<evidence type="ECO:0000313" key="1">
    <source>
        <dbReference type="EMBL" id="KXA88885.1"/>
    </source>
</evidence>
<gene>
    <name evidence="1" type="ORF">AKJ57_06170</name>
</gene>
<proteinExistence type="predicted"/>
<protein>
    <recommendedName>
        <fullName evidence="3">RNA polymerase sigma-70 region 4 domain-containing protein</fullName>
    </recommendedName>
</protein>
<comment type="caution">
    <text evidence="1">The sequence shown here is derived from an EMBL/GenBank/DDBJ whole genome shotgun (WGS) entry which is preliminary data.</text>
</comment>
<dbReference type="EMBL" id="LHXJ01000114">
    <property type="protein sequence ID" value="KXA88885.1"/>
    <property type="molecule type" value="Genomic_DNA"/>
</dbReference>
<accession>A0A133U3X1</accession>
<evidence type="ECO:0000313" key="2">
    <source>
        <dbReference type="Proteomes" id="UP000070163"/>
    </source>
</evidence>
<organism evidence="1 2">
    <name type="scientific">candidate division MSBL1 archaeon SCGC-AAA259A05</name>
    <dbReference type="NCBI Taxonomy" id="1698259"/>
    <lineage>
        <taxon>Archaea</taxon>
        <taxon>Methanobacteriati</taxon>
        <taxon>Methanobacteriota</taxon>
        <taxon>candidate division MSBL1</taxon>
    </lineage>
</organism>
<dbReference type="Proteomes" id="UP000070163">
    <property type="component" value="Unassembled WGS sequence"/>
</dbReference>
<name>A0A133U3X1_9EURY</name>
<sequence length="132" mass="15557">MTQKEISEIDEWIEENPLSQALLKKSSLKKGELKALLLYFGKEDISFKDLASELGINRSGAWKRWKRGYNKIIESFYTLELAAYSGILEPEVTELLTEDLRSYLEMVREDEDLEVIRERIERRMAELEELRP</sequence>